<evidence type="ECO:0000256" key="1">
    <source>
        <dbReference type="SAM" id="SignalP"/>
    </source>
</evidence>
<name>A6DIF7_9BACT</name>
<feature type="signal peptide" evidence="1">
    <location>
        <begin position="1"/>
        <end position="16"/>
    </location>
</feature>
<accession>A6DIF7</accession>
<proteinExistence type="predicted"/>
<evidence type="ECO:0000259" key="2">
    <source>
        <dbReference type="Pfam" id="PF06283"/>
    </source>
</evidence>
<evidence type="ECO:0000313" key="3">
    <source>
        <dbReference type="EMBL" id="EDM28811.1"/>
    </source>
</evidence>
<dbReference type="Gene3D" id="3.40.50.880">
    <property type="match status" value="1"/>
</dbReference>
<dbReference type="InterPro" id="IPR029062">
    <property type="entry name" value="Class_I_gatase-like"/>
</dbReference>
<dbReference type="eggNOG" id="COG3828">
    <property type="taxonomic scope" value="Bacteria"/>
</dbReference>
<dbReference type="InterPro" id="IPR029010">
    <property type="entry name" value="ThuA-like"/>
</dbReference>
<dbReference type="STRING" id="313628.LNTAR_09579"/>
<dbReference type="EMBL" id="ABCK01000004">
    <property type="protein sequence ID" value="EDM28811.1"/>
    <property type="molecule type" value="Genomic_DNA"/>
</dbReference>
<dbReference type="Proteomes" id="UP000004947">
    <property type="component" value="Unassembled WGS sequence"/>
</dbReference>
<evidence type="ECO:0000313" key="4">
    <source>
        <dbReference type="Proteomes" id="UP000004947"/>
    </source>
</evidence>
<dbReference type="RefSeq" id="WP_007277688.1">
    <property type="nucleotide sequence ID" value="NZ_ABCK01000004.1"/>
</dbReference>
<keyword evidence="1" id="KW-0732">Signal</keyword>
<comment type="caution">
    <text evidence="3">The sequence shown here is derived from an EMBL/GenBank/DDBJ whole genome shotgun (WGS) entry which is preliminary data.</text>
</comment>
<dbReference type="OrthoDB" id="245202at2"/>
<sequence length="286" mass="32366">MRLIALLIFFCGTLLAADAPHVVFVVGTPHYNPKDSMAGLAKQMQELGWKATVIDTDYNAEDNEVGIEGLEALKDADLAVFYLRFLNLKPEQFAHIENYLKSGKPVFSFRTTNHGFRFPRDSQLYPWGKEFGVRVTGSRYYPHSNGKTMVSVVNQHEILTGVEISPSRQDQGSLYVVDAPKNATVLLEGKSYFNNKNNKHAKVKKALKEMDEEGNGRDDVFWTWENEWGGKVIYSSIGHPVSFRDSNWVRLFVNGFHWLLDKPVPSVDTKIKAIDAGTVMNTVYEK</sequence>
<organism evidence="3 4">
    <name type="scientific">Lentisphaera araneosa HTCC2155</name>
    <dbReference type="NCBI Taxonomy" id="313628"/>
    <lineage>
        <taxon>Bacteria</taxon>
        <taxon>Pseudomonadati</taxon>
        <taxon>Lentisphaerota</taxon>
        <taxon>Lentisphaeria</taxon>
        <taxon>Lentisphaerales</taxon>
        <taxon>Lentisphaeraceae</taxon>
        <taxon>Lentisphaera</taxon>
    </lineage>
</organism>
<dbReference type="AlphaFoldDB" id="A6DIF7"/>
<feature type="domain" description="ThuA-like" evidence="2">
    <location>
        <begin position="36"/>
        <end position="258"/>
    </location>
</feature>
<feature type="chain" id="PRO_5002691137" description="ThuA-like domain-containing protein" evidence="1">
    <location>
        <begin position="17"/>
        <end position="286"/>
    </location>
</feature>
<dbReference type="Pfam" id="PF06283">
    <property type="entry name" value="ThuA"/>
    <property type="match status" value="1"/>
</dbReference>
<gene>
    <name evidence="3" type="ORF">LNTAR_09579</name>
</gene>
<keyword evidence="4" id="KW-1185">Reference proteome</keyword>
<dbReference type="SUPFAM" id="SSF52317">
    <property type="entry name" value="Class I glutamine amidotransferase-like"/>
    <property type="match status" value="1"/>
</dbReference>
<reference evidence="3 4" key="1">
    <citation type="journal article" date="2010" name="J. Bacteriol.">
        <title>Genome sequence of Lentisphaera araneosa HTCC2155T, the type species of the order Lentisphaerales in the phylum Lentisphaerae.</title>
        <authorList>
            <person name="Thrash J.C."/>
            <person name="Cho J.C."/>
            <person name="Vergin K.L."/>
            <person name="Morris R.M."/>
            <person name="Giovannoni S.J."/>
        </authorList>
    </citation>
    <scope>NUCLEOTIDE SEQUENCE [LARGE SCALE GENOMIC DNA]</scope>
    <source>
        <strain evidence="3 4">HTCC2155</strain>
    </source>
</reference>
<protein>
    <recommendedName>
        <fullName evidence="2">ThuA-like domain-containing protein</fullName>
    </recommendedName>
</protein>